<evidence type="ECO:0000256" key="6">
    <source>
        <dbReference type="ARBA" id="ARBA00022989"/>
    </source>
</evidence>
<name>A0ABN1TUX5_9ACTN</name>
<feature type="transmembrane region" description="Helical" evidence="9">
    <location>
        <begin position="249"/>
        <end position="270"/>
    </location>
</feature>
<keyword evidence="8 9" id="KW-0472">Membrane</keyword>
<keyword evidence="4" id="KW-0479">Metal-binding</keyword>
<proteinExistence type="predicted"/>
<feature type="transmembrane region" description="Helical" evidence="9">
    <location>
        <begin position="314"/>
        <end position="340"/>
    </location>
</feature>
<feature type="transmembrane region" description="Helical" evidence="9">
    <location>
        <begin position="352"/>
        <end position="372"/>
    </location>
</feature>
<evidence type="ECO:0000313" key="12">
    <source>
        <dbReference type="EMBL" id="GAA1103455.1"/>
    </source>
</evidence>
<keyword evidence="7" id="KW-0186">Copper</keyword>
<dbReference type="Proteomes" id="UP001501581">
    <property type="component" value="Unassembled WGS sequence"/>
</dbReference>
<feature type="transmembrane region" description="Helical" evidence="9">
    <location>
        <begin position="282"/>
        <end position="302"/>
    </location>
</feature>
<keyword evidence="2" id="KW-1003">Cell membrane</keyword>
<dbReference type="Pfam" id="PF05425">
    <property type="entry name" value="CopD"/>
    <property type="match status" value="1"/>
</dbReference>
<evidence type="ECO:0000313" key="13">
    <source>
        <dbReference type="Proteomes" id="UP001501581"/>
    </source>
</evidence>
<comment type="subcellular location">
    <subcellularLocation>
        <location evidence="1">Cell membrane</location>
        <topology evidence="1">Multi-pass membrane protein</topology>
    </subcellularLocation>
</comment>
<dbReference type="EMBL" id="BAAALG010000009">
    <property type="protein sequence ID" value="GAA1103455.1"/>
    <property type="molecule type" value="Genomic_DNA"/>
</dbReference>
<reference evidence="12 13" key="1">
    <citation type="journal article" date="2019" name="Int. J. Syst. Evol. Microbiol.">
        <title>The Global Catalogue of Microorganisms (GCM) 10K type strain sequencing project: providing services to taxonomists for standard genome sequencing and annotation.</title>
        <authorList>
            <consortium name="The Broad Institute Genomics Platform"/>
            <consortium name="The Broad Institute Genome Sequencing Center for Infectious Disease"/>
            <person name="Wu L."/>
            <person name="Ma J."/>
        </authorList>
    </citation>
    <scope>NUCLEOTIDE SEQUENCE [LARGE SCALE GENOMIC DNA]</scope>
    <source>
        <strain evidence="12 13">JCM 13008</strain>
    </source>
</reference>
<dbReference type="InterPro" id="IPR014755">
    <property type="entry name" value="Cu-Rt/internalin_Ig-like"/>
</dbReference>
<protein>
    <submittedName>
        <fullName evidence="12">CopD family protein</fullName>
    </submittedName>
</protein>
<evidence type="ECO:0000259" key="11">
    <source>
        <dbReference type="Pfam" id="PF05425"/>
    </source>
</evidence>
<feature type="domain" description="Copper resistance protein D" evidence="11">
    <location>
        <begin position="314"/>
        <end position="418"/>
    </location>
</feature>
<dbReference type="Gene3D" id="2.60.40.1220">
    <property type="match status" value="1"/>
</dbReference>
<dbReference type="InterPro" id="IPR032694">
    <property type="entry name" value="CopC/D"/>
</dbReference>
<dbReference type="InterPro" id="IPR008457">
    <property type="entry name" value="Cu-R_CopD_dom"/>
</dbReference>
<evidence type="ECO:0000256" key="8">
    <source>
        <dbReference type="ARBA" id="ARBA00023136"/>
    </source>
</evidence>
<keyword evidence="6 9" id="KW-1133">Transmembrane helix</keyword>
<evidence type="ECO:0000256" key="2">
    <source>
        <dbReference type="ARBA" id="ARBA00022475"/>
    </source>
</evidence>
<dbReference type="Pfam" id="PF04234">
    <property type="entry name" value="CopC"/>
    <property type="match status" value="1"/>
</dbReference>
<keyword evidence="13" id="KW-1185">Reference proteome</keyword>
<feature type="transmembrane region" description="Helical" evidence="9">
    <location>
        <begin position="181"/>
        <end position="202"/>
    </location>
</feature>
<organism evidence="12 13">
    <name type="scientific">Nocardioides dubius</name>
    <dbReference type="NCBI Taxonomy" id="317019"/>
    <lineage>
        <taxon>Bacteria</taxon>
        <taxon>Bacillati</taxon>
        <taxon>Actinomycetota</taxon>
        <taxon>Actinomycetes</taxon>
        <taxon>Propionibacteriales</taxon>
        <taxon>Nocardioidaceae</taxon>
        <taxon>Nocardioides</taxon>
    </lineage>
</organism>
<feature type="domain" description="CopC" evidence="10">
    <location>
        <begin position="29"/>
        <end position="121"/>
    </location>
</feature>
<dbReference type="InterPro" id="IPR014756">
    <property type="entry name" value="Ig_E-set"/>
</dbReference>
<comment type="caution">
    <text evidence="12">The sequence shown here is derived from an EMBL/GenBank/DDBJ whole genome shotgun (WGS) entry which is preliminary data.</text>
</comment>
<evidence type="ECO:0000256" key="4">
    <source>
        <dbReference type="ARBA" id="ARBA00022723"/>
    </source>
</evidence>
<gene>
    <name evidence="12" type="ORF">GCM10009668_22850</name>
</gene>
<evidence type="ECO:0000256" key="9">
    <source>
        <dbReference type="SAM" id="Phobius"/>
    </source>
</evidence>
<evidence type="ECO:0000256" key="7">
    <source>
        <dbReference type="ARBA" id="ARBA00023008"/>
    </source>
</evidence>
<dbReference type="SUPFAM" id="SSF81296">
    <property type="entry name" value="E set domains"/>
    <property type="match status" value="1"/>
</dbReference>
<feature type="transmembrane region" description="Helical" evidence="9">
    <location>
        <begin position="222"/>
        <end position="242"/>
    </location>
</feature>
<evidence type="ECO:0000256" key="1">
    <source>
        <dbReference type="ARBA" id="ARBA00004651"/>
    </source>
</evidence>
<keyword evidence="5" id="KW-0732">Signal</keyword>
<accession>A0ABN1TUX5</accession>
<keyword evidence="3 9" id="KW-0812">Transmembrane</keyword>
<evidence type="ECO:0000256" key="3">
    <source>
        <dbReference type="ARBA" id="ARBA00022692"/>
    </source>
</evidence>
<sequence>MIRLLGASLVGLLLSILVVLGGAGPAAAHATLVEADPVDGAVLAEAPDEATLRFTENVALSSGGVRLYDADGTERSVQAEAIDEVVTVALPDDLGRGSHVLTWRVTSADGHPVAGSITFAIGEASATVVRPDVGDDAGALRHVVAVTTAAAYLALFAALGAMAFWRFLLPGDQRRAPAGQRVLRLVRIAGVVGAVAWLLVLWVRTAALSGTGLSALVSPGEWSLSSAEVSASVLTAAALLALRWVTETWPVGIALGLGALGPSLAGHTRAFDPQLPVIATDIVHVAAGSAWFGGAFALALVLPQLAGRRAAADLVARFSTLAAGVLVALLATGGLLAWRIVGSWSDLVETTYGRVLLAKVTVVAVVVAIAAWNRFVLLPRSRAAVGHDAERSAMWGIGRAVRAEALLLVGVLALSAVLVDRAPRSVETVTAPAAPLTRTVPLGDAEAHLTLEPGRVGVNTLSVHVEYPEGAPLTKPTLRISGPDADLGEQRLEIVGHGAWTSRIVLPTAGTWEFWLGLRVDKFDNPVEVATFEIP</sequence>
<dbReference type="PANTHER" id="PTHR34820:SF4">
    <property type="entry name" value="INNER MEMBRANE PROTEIN YEBZ"/>
    <property type="match status" value="1"/>
</dbReference>
<evidence type="ECO:0000256" key="5">
    <source>
        <dbReference type="ARBA" id="ARBA00022729"/>
    </source>
</evidence>
<dbReference type="InterPro" id="IPR007348">
    <property type="entry name" value="CopC_dom"/>
</dbReference>
<evidence type="ECO:0000259" key="10">
    <source>
        <dbReference type="Pfam" id="PF04234"/>
    </source>
</evidence>
<dbReference type="PANTHER" id="PTHR34820">
    <property type="entry name" value="INNER MEMBRANE PROTEIN YEBZ"/>
    <property type="match status" value="1"/>
</dbReference>
<feature type="transmembrane region" description="Helical" evidence="9">
    <location>
        <begin position="149"/>
        <end position="169"/>
    </location>
</feature>
<dbReference type="RefSeq" id="WP_343994463.1">
    <property type="nucleotide sequence ID" value="NZ_BAAALG010000009.1"/>
</dbReference>